<dbReference type="PANTHER" id="PTHR19288">
    <property type="entry name" value="4-NITROPHENYLPHOSPHATASE-RELATED"/>
    <property type="match status" value="1"/>
</dbReference>
<dbReference type="InterPro" id="IPR006357">
    <property type="entry name" value="HAD-SF_hydro_IIA"/>
</dbReference>
<comment type="caution">
    <text evidence="1">The sequence shown here is derived from an EMBL/GenBank/DDBJ whole genome shotgun (WGS) entry which is preliminary data.</text>
</comment>
<dbReference type="GO" id="GO:0005737">
    <property type="term" value="C:cytoplasm"/>
    <property type="evidence" value="ECO:0007669"/>
    <property type="project" value="TreeGrafter"/>
</dbReference>
<organism evidence="1 2">
    <name type="scientific">Catenaria anguillulae PL171</name>
    <dbReference type="NCBI Taxonomy" id="765915"/>
    <lineage>
        <taxon>Eukaryota</taxon>
        <taxon>Fungi</taxon>
        <taxon>Fungi incertae sedis</taxon>
        <taxon>Blastocladiomycota</taxon>
        <taxon>Blastocladiomycetes</taxon>
        <taxon>Blastocladiales</taxon>
        <taxon>Catenariaceae</taxon>
        <taxon>Catenaria</taxon>
    </lineage>
</organism>
<dbReference type="PANTHER" id="PTHR19288:SF46">
    <property type="entry name" value="HALOACID DEHALOGENASE-LIKE HYDROLASE DOMAIN-CONTAINING PROTEIN 2"/>
    <property type="match status" value="1"/>
</dbReference>
<evidence type="ECO:0000313" key="2">
    <source>
        <dbReference type="Proteomes" id="UP000193411"/>
    </source>
</evidence>
<gene>
    <name evidence="1" type="ORF">BCR44DRAFT_1463713</name>
</gene>
<dbReference type="STRING" id="765915.A0A1Y2HAC2"/>
<evidence type="ECO:0000313" key="1">
    <source>
        <dbReference type="EMBL" id="ORZ31538.1"/>
    </source>
</evidence>
<accession>A0A1Y2HAC2</accession>
<dbReference type="AlphaFoldDB" id="A0A1Y2HAC2"/>
<sequence>MHNPTTTGTASPVPTPRDLEKAIAHADLPHNEKLQLIRNKQAFIIDMDGVIYHGSKLLDGTVKFIEWLKANNKKFLFLTNNSAPTPRELQQKLHRLGIDVDESHFYTSAICTAKFLCSQRPRGTVFCLGAPGLHYACFTMSEVAADYVVVGEGGNMSYENIAKAVKLVNKGPSDWHQSGRERARRRRARARLWRICLDHRTGYWQEGLFLGKPNPIMLRGALRLLGVHRENAVMVGDRMDTDVLVVLNGVGDIPGPVDGAEGEESRRLTDLP</sequence>
<dbReference type="EMBL" id="MCFL01000058">
    <property type="protein sequence ID" value="ORZ31538.1"/>
    <property type="molecule type" value="Genomic_DNA"/>
</dbReference>
<reference evidence="1 2" key="1">
    <citation type="submission" date="2016-07" db="EMBL/GenBank/DDBJ databases">
        <title>Pervasive Adenine N6-methylation of Active Genes in Fungi.</title>
        <authorList>
            <consortium name="DOE Joint Genome Institute"/>
            <person name="Mondo S.J."/>
            <person name="Dannebaum R.O."/>
            <person name="Kuo R.C."/>
            <person name="Labutti K."/>
            <person name="Haridas S."/>
            <person name="Kuo A."/>
            <person name="Salamov A."/>
            <person name="Ahrendt S.R."/>
            <person name="Lipzen A."/>
            <person name="Sullivan W."/>
            <person name="Andreopoulos W.B."/>
            <person name="Clum A."/>
            <person name="Lindquist E."/>
            <person name="Daum C."/>
            <person name="Ramamoorthy G.K."/>
            <person name="Gryganskyi A."/>
            <person name="Culley D."/>
            <person name="Magnuson J.K."/>
            <person name="James T.Y."/>
            <person name="O'Malley M.A."/>
            <person name="Stajich J.E."/>
            <person name="Spatafora J.W."/>
            <person name="Visel A."/>
            <person name="Grigoriev I.V."/>
        </authorList>
    </citation>
    <scope>NUCLEOTIDE SEQUENCE [LARGE SCALE GENOMIC DNA]</scope>
    <source>
        <strain evidence="1 2">PL171</strain>
    </source>
</reference>
<dbReference type="OrthoDB" id="10251048at2759"/>
<dbReference type="Pfam" id="PF13242">
    <property type="entry name" value="Hydrolase_like"/>
    <property type="match status" value="1"/>
</dbReference>
<dbReference type="GO" id="GO:0016791">
    <property type="term" value="F:phosphatase activity"/>
    <property type="evidence" value="ECO:0007669"/>
    <property type="project" value="TreeGrafter"/>
</dbReference>
<keyword evidence="2" id="KW-1185">Reference proteome</keyword>
<dbReference type="Proteomes" id="UP000193411">
    <property type="component" value="Unassembled WGS sequence"/>
</dbReference>
<dbReference type="Pfam" id="PF13344">
    <property type="entry name" value="Hydrolase_6"/>
    <property type="match status" value="1"/>
</dbReference>
<dbReference type="SUPFAM" id="SSF56784">
    <property type="entry name" value="HAD-like"/>
    <property type="match status" value="1"/>
</dbReference>
<proteinExistence type="predicted"/>
<name>A0A1Y2HAC2_9FUNG</name>
<dbReference type="InterPro" id="IPR023214">
    <property type="entry name" value="HAD_sf"/>
</dbReference>
<protein>
    <submittedName>
        <fullName evidence="1">HAD-like domain-containing protein</fullName>
    </submittedName>
</protein>
<dbReference type="InterPro" id="IPR036412">
    <property type="entry name" value="HAD-like_sf"/>
</dbReference>
<dbReference type="Gene3D" id="3.40.50.1000">
    <property type="entry name" value="HAD superfamily/HAD-like"/>
    <property type="match status" value="2"/>
</dbReference>